<keyword evidence="3" id="KW-1185">Reference proteome</keyword>
<proteinExistence type="predicted"/>
<evidence type="ECO:0000313" key="2">
    <source>
        <dbReference type="EMBL" id="TRO84113.1"/>
    </source>
</evidence>
<dbReference type="AlphaFoldDB" id="A0A550JLR5"/>
<gene>
    <name evidence="2" type="ORF">FL622_02740</name>
</gene>
<sequence>MFNSILHRIVDETPGGIGAVLMGYDGISIEQYFRPDAGLDLNLVAVEYANILKEIKKAAEILHLGGMEEVSIRTERFYLLVRIMTDDYFVALTLQGDGNFGKGRYLLLREAGNLKEALA</sequence>
<dbReference type="Gene3D" id="3.30.450.30">
    <property type="entry name" value="Dynein light chain 2a, cytoplasmic"/>
    <property type="match status" value="1"/>
</dbReference>
<feature type="domain" description="Roadblock/LAMTOR2" evidence="1">
    <location>
        <begin position="3"/>
        <end position="94"/>
    </location>
</feature>
<evidence type="ECO:0000259" key="1">
    <source>
        <dbReference type="SMART" id="SM00960"/>
    </source>
</evidence>
<comment type="caution">
    <text evidence="2">The sequence shown here is derived from an EMBL/GenBank/DDBJ whole genome shotgun (WGS) entry which is preliminary data.</text>
</comment>
<protein>
    <submittedName>
        <fullName evidence="2">Roadblock/LC7 domain-containing protein</fullName>
    </submittedName>
</protein>
<dbReference type="RefSeq" id="WP_092053345.1">
    <property type="nucleotide sequence ID" value="NZ_FOJJ01000001.1"/>
</dbReference>
<accession>A0A550JLR5</accession>
<dbReference type="SMART" id="SM00960">
    <property type="entry name" value="Robl_LC7"/>
    <property type="match status" value="1"/>
</dbReference>
<name>A0A550JLR5_9BACT</name>
<reference evidence="2 3" key="1">
    <citation type="submission" date="2019-07" db="EMBL/GenBank/DDBJ databases">
        <title>Insights of Desulfuromonas acetexigens electromicrobiology.</title>
        <authorList>
            <person name="Katuri K."/>
            <person name="Sapireddy V."/>
            <person name="Shaw D.R."/>
            <person name="Saikaly P."/>
        </authorList>
    </citation>
    <scope>NUCLEOTIDE SEQUENCE [LARGE SCALE GENOMIC DNA]</scope>
    <source>
        <strain evidence="2 3">2873</strain>
    </source>
</reference>
<dbReference type="SUPFAM" id="SSF103196">
    <property type="entry name" value="Roadblock/LC7 domain"/>
    <property type="match status" value="1"/>
</dbReference>
<evidence type="ECO:0000313" key="3">
    <source>
        <dbReference type="Proteomes" id="UP000317155"/>
    </source>
</evidence>
<dbReference type="Proteomes" id="UP000317155">
    <property type="component" value="Unassembled WGS sequence"/>
</dbReference>
<dbReference type="OrthoDB" id="5513490at2"/>
<dbReference type="InterPro" id="IPR004942">
    <property type="entry name" value="Roadblock/LAMTOR2_dom"/>
</dbReference>
<dbReference type="EMBL" id="VJVV01000001">
    <property type="protein sequence ID" value="TRO84113.1"/>
    <property type="molecule type" value="Genomic_DNA"/>
</dbReference>
<organism evidence="2 3">
    <name type="scientific">Trichloromonas acetexigens</name>
    <dbReference type="NCBI Taxonomy" id="38815"/>
    <lineage>
        <taxon>Bacteria</taxon>
        <taxon>Pseudomonadati</taxon>
        <taxon>Thermodesulfobacteriota</taxon>
        <taxon>Desulfuromonadia</taxon>
        <taxon>Desulfuromonadales</taxon>
        <taxon>Trichloromonadaceae</taxon>
        <taxon>Trichloromonas</taxon>
    </lineage>
</organism>